<feature type="compositionally biased region" description="Polar residues" evidence="1">
    <location>
        <begin position="819"/>
        <end position="829"/>
    </location>
</feature>
<keyword evidence="5" id="KW-1185">Reference proteome</keyword>
<dbReference type="Pfam" id="PF08457">
    <property type="entry name" value="Sfi1"/>
    <property type="match status" value="1"/>
</dbReference>
<dbReference type="GeneID" id="80919792"/>
<proteinExistence type="predicted"/>
<dbReference type="Proteomes" id="UP001161438">
    <property type="component" value="Chromosome 12"/>
</dbReference>
<sequence>MGKFGTSNKSTENLLRDKFVPETTPTNIPTDILIKQGLITDSTESLIHGGAERYIVNALKPIEANKTEDVCEDPPFHLPSPPLDLANLEYEKVTDLSKNDFRYDLNNTSLEIIEDLYHQIEAFLVHFKLSRSFLLIFKNYVSILIQEGFNPLHDEYFRILEDELKGIFTFNSVIEEILEIFLIHPRNKFIALSLAEYTYARNKIRRHFSHWKTACELNEEANKFAEQAVMKIKETFFYIWCDRRSKYSQMANNEAESFRNTWLLFRSFQQWIALTQTLKEQARLADQAFLNKMFRRIIKAQENWKHLETISIESIKLISLRSVLHLWKLKHREMNYVGLKRRVFEGMKQKFIDYEYKKSISKEVRSLSLLRTCFCRWKKKNTEREDKLAALNVLENKFIKRKFLRKLNSLFQYTQQEAVVKSKLDQTLLRCVFEKMWLKRFEDHLHLYSIISLKETNLVKDIFHSWKKLLYTDLKASDYSRTSLLKNTLRSWKLKVKLKTSEQKRKMRIKTRAYSTWRKRIQYGRISSEHIRIAFYAKYLDLWKRKMLQLESKDDKASNFYEEGLKHECLAIWKERLIKTKELEDRYNFLSKTHAILILKRTLMHIDNIHLLYNELAPSMETIKLSRTFSKWQKATSFRVKNKLNDILHTYELDKKVKLQKKIFNAWQNRYHFYSEVCNTQAISIKNIQLEKMVLRNCRDKLLEVIKLKALADEVREEFMLIKTFYIWKTHLDELSDMNTLLEQLEANKQFIITSKFLKMWSLRFLKIKRNDETVQVFRHRWDRATVRGLLLLWKNRSDSSPKRMKDSDLKHELKTPIRSGSLNTSTIPGSERIKQHRMEAMKSHYSRARRAIPSPVKSSSVLDSTAKKQIKLESTTELNGSPTRARPIRYSPRRPNRNPPSKVDHIDFGSIPAVPFSLSADSPRVDQDIDYLREHDKSPLSRKRQ</sequence>
<evidence type="ECO:0000313" key="4">
    <source>
        <dbReference type="EMBL" id="CAI4034938.1"/>
    </source>
</evidence>
<feature type="region of interest" description="Disordered" evidence="1">
    <location>
        <begin position="799"/>
        <end position="829"/>
    </location>
</feature>
<evidence type="ECO:0008006" key="6">
    <source>
        <dbReference type="Google" id="ProtNLM"/>
    </source>
</evidence>
<reference evidence="4" key="1">
    <citation type="submission" date="2022-10" db="EMBL/GenBank/DDBJ databases">
        <authorList>
            <person name="Byrne P K."/>
        </authorList>
    </citation>
    <scope>NUCLEOTIDE SEQUENCE</scope>
    <source>
        <strain evidence="4">IFO1815</strain>
    </source>
</reference>
<dbReference type="InterPro" id="IPR013665">
    <property type="entry name" value="Sfi1_dom"/>
</dbReference>
<dbReference type="Gene3D" id="1.20.5.1760">
    <property type="match status" value="1"/>
</dbReference>
<dbReference type="EMBL" id="OX365768">
    <property type="protein sequence ID" value="CAI4034938.1"/>
    <property type="molecule type" value="Genomic_DNA"/>
</dbReference>
<feature type="domain" description="Sfi1 spindle body" evidence="2">
    <location>
        <begin position="356"/>
        <end position="797"/>
    </location>
</feature>
<dbReference type="AlphaFoldDB" id="A0AA35IRR1"/>
<dbReference type="RefSeq" id="XP_056078058.1">
    <property type="nucleotide sequence ID" value="XM_056224106.1"/>
</dbReference>
<dbReference type="CDD" id="cd23506">
    <property type="entry name" value="Sfi1p_helix"/>
    <property type="match status" value="1"/>
</dbReference>
<feature type="compositionally biased region" description="Polar residues" evidence="1">
    <location>
        <begin position="873"/>
        <end position="883"/>
    </location>
</feature>
<name>A0AA35IRR1_SACMI</name>
<feature type="domain" description="Spindle body associated protein C-terminal" evidence="3">
    <location>
        <begin position="811"/>
        <end position="913"/>
    </location>
</feature>
<gene>
    <name evidence="4" type="primary">SMKI12G0750</name>
    <name evidence="4" type="ORF">SMKI_12G0750</name>
</gene>
<dbReference type="Pfam" id="PF10638">
    <property type="entry name" value="Sfi1_C"/>
    <property type="match status" value="1"/>
</dbReference>
<feature type="region of interest" description="Disordered" evidence="1">
    <location>
        <begin position="843"/>
        <end position="946"/>
    </location>
</feature>
<organism evidence="4 5">
    <name type="scientific">Saccharomyces mikatae IFO 1815</name>
    <dbReference type="NCBI Taxonomy" id="226126"/>
    <lineage>
        <taxon>Eukaryota</taxon>
        <taxon>Fungi</taxon>
        <taxon>Dikarya</taxon>
        <taxon>Ascomycota</taxon>
        <taxon>Saccharomycotina</taxon>
        <taxon>Saccharomycetes</taxon>
        <taxon>Saccharomycetales</taxon>
        <taxon>Saccharomycetaceae</taxon>
        <taxon>Saccharomyces</taxon>
    </lineage>
</organism>
<evidence type="ECO:0000313" key="5">
    <source>
        <dbReference type="Proteomes" id="UP001161438"/>
    </source>
</evidence>
<feature type="compositionally biased region" description="Basic and acidic residues" evidence="1">
    <location>
        <begin position="799"/>
        <end position="816"/>
    </location>
</feature>
<evidence type="ECO:0000256" key="1">
    <source>
        <dbReference type="SAM" id="MobiDB-lite"/>
    </source>
</evidence>
<evidence type="ECO:0000259" key="2">
    <source>
        <dbReference type="Pfam" id="PF08457"/>
    </source>
</evidence>
<dbReference type="Gene3D" id="6.10.250.1000">
    <property type="match status" value="1"/>
</dbReference>
<protein>
    <recommendedName>
        <fullName evidence="6">Sfi1p</fullName>
    </recommendedName>
</protein>
<feature type="compositionally biased region" description="Basic and acidic residues" evidence="1">
    <location>
        <begin position="924"/>
        <end position="940"/>
    </location>
</feature>
<accession>A0AA35IRR1</accession>
<evidence type="ECO:0000259" key="3">
    <source>
        <dbReference type="Pfam" id="PF10638"/>
    </source>
</evidence>
<dbReference type="InterPro" id="IPR018907">
    <property type="entry name" value="Spindle_body_associated_C_dom"/>
</dbReference>